<feature type="compositionally biased region" description="Polar residues" evidence="1">
    <location>
        <begin position="55"/>
        <end position="78"/>
    </location>
</feature>
<feature type="chain" id="PRO_5046359001" evidence="2">
    <location>
        <begin position="25"/>
        <end position="318"/>
    </location>
</feature>
<evidence type="ECO:0000256" key="2">
    <source>
        <dbReference type="SAM" id="SignalP"/>
    </source>
</evidence>
<protein>
    <submittedName>
        <fullName evidence="4">FecR domain-containing protein</fullName>
    </submittedName>
</protein>
<feature type="region of interest" description="Disordered" evidence="1">
    <location>
        <begin position="54"/>
        <end position="78"/>
    </location>
</feature>
<dbReference type="EMBL" id="JBHRSZ010000001">
    <property type="protein sequence ID" value="MFC3149682.1"/>
    <property type="molecule type" value="Genomic_DNA"/>
</dbReference>
<dbReference type="PANTHER" id="PTHR38731">
    <property type="entry name" value="LIPL45-RELATED LIPOPROTEIN-RELATED"/>
    <property type="match status" value="1"/>
</dbReference>
<reference evidence="5" key="1">
    <citation type="journal article" date="2019" name="Int. J. Syst. Evol. Microbiol.">
        <title>The Global Catalogue of Microorganisms (GCM) 10K type strain sequencing project: providing services to taxonomists for standard genome sequencing and annotation.</title>
        <authorList>
            <consortium name="The Broad Institute Genomics Platform"/>
            <consortium name="The Broad Institute Genome Sequencing Center for Infectious Disease"/>
            <person name="Wu L."/>
            <person name="Ma J."/>
        </authorList>
    </citation>
    <scope>NUCLEOTIDE SEQUENCE [LARGE SCALE GENOMIC DNA]</scope>
    <source>
        <strain evidence="5">KCTC 52438</strain>
    </source>
</reference>
<feature type="domain" description="FecR protein" evidence="3">
    <location>
        <begin position="127"/>
        <end position="217"/>
    </location>
</feature>
<evidence type="ECO:0000313" key="4">
    <source>
        <dbReference type="EMBL" id="MFC3149682.1"/>
    </source>
</evidence>
<feature type="signal peptide" evidence="2">
    <location>
        <begin position="1"/>
        <end position="24"/>
    </location>
</feature>
<dbReference type="RefSeq" id="WP_386715064.1">
    <property type="nucleotide sequence ID" value="NZ_JBHRSZ010000001.1"/>
</dbReference>
<keyword evidence="5" id="KW-1185">Reference proteome</keyword>
<evidence type="ECO:0000313" key="5">
    <source>
        <dbReference type="Proteomes" id="UP001595476"/>
    </source>
</evidence>
<evidence type="ECO:0000256" key="1">
    <source>
        <dbReference type="SAM" id="MobiDB-lite"/>
    </source>
</evidence>
<dbReference type="InterPro" id="IPR006860">
    <property type="entry name" value="FecR"/>
</dbReference>
<organism evidence="4 5">
    <name type="scientific">Litoribrevibacter euphylliae</name>
    <dbReference type="NCBI Taxonomy" id="1834034"/>
    <lineage>
        <taxon>Bacteria</taxon>
        <taxon>Pseudomonadati</taxon>
        <taxon>Pseudomonadota</taxon>
        <taxon>Gammaproteobacteria</taxon>
        <taxon>Oceanospirillales</taxon>
        <taxon>Oceanospirillaceae</taxon>
        <taxon>Litoribrevibacter</taxon>
    </lineage>
</organism>
<dbReference type="Gene3D" id="2.60.120.1440">
    <property type="match status" value="1"/>
</dbReference>
<accession>A0ABV7HE90</accession>
<evidence type="ECO:0000259" key="3">
    <source>
        <dbReference type="Pfam" id="PF04773"/>
    </source>
</evidence>
<name>A0ABV7HE90_9GAMM</name>
<sequence>MYKSLLGLSVLCSALIGLSLPASASSSTPNSSDISNADKAFMEMSESAPAPATELINNPQETNQGTSQQSLEKASSETAAPMPHLVVAENLMVGSIRELTGKAVLHKQGEVRGESASSGDILKAQDILRTKRNSQAVVQLIDGSTIVLQEQTSLHLKGLQSLSLEEGTVLFDIRKRGKSKGLQVATKTAVIGVKGTQFLVKDEDNQVDVYLNEGNVEINPIEGSFKHYKAVSTESFNDYSQQMMEEFQKEKEKMHQGIEDMKREFVEYLNSFDMKAGTAVSISGDELTSYPMPDHYNDLFKELEQQAEITRQKLNQQQ</sequence>
<gene>
    <name evidence="4" type="ORF">ACFOEK_01425</name>
</gene>
<proteinExistence type="predicted"/>
<dbReference type="Pfam" id="PF04773">
    <property type="entry name" value="FecR"/>
    <property type="match status" value="1"/>
</dbReference>
<dbReference type="Proteomes" id="UP001595476">
    <property type="component" value="Unassembled WGS sequence"/>
</dbReference>
<comment type="caution">
    <text evidence="4">The sequence shown here is derived from an EMBL/GenBank/DDBJ whole genome shotgun (WGS) entry which is preliminary data.</text>
</comment>
<keyword evidence="2" id="KW-0732">Signal</keyword>